<dbReference type="InterPro" id="IPR041657">
    <property type="entry name" value="HTH_17"/>
</dbReference>
<dbReference type="AlphaFoldDB" id="A0A495Q077"/>
<keyword evidence="3" id="KW-1185">Reference proteome</keyword>
<dbReference type="Gene3D" id="1.10.1660.10">
    <property type="match status" value="1"/>
</dbReference>
<dbReference type="InterPro" id="IPR009061">
    <property type="entry name" value="DNA-bd_dom_put_sf"/>
</dbReference>
<dbReference type="OrthoDB" id="1097811at2"/>
<dbReference type="RefSeq" id="WP_121344896.1">
    <property type="nucleotide sequence ID" value="NZ_RBLG01000001.1"/>
</dbReference>
<dbReference type="SUPFAM" id="SSF46955">
    <property type="entry name" value="Putative DNA-binding domain"/>
    <property type="match status" value="1"/>
</dbReference>
<organism evidence="2 3">
    <name type="scientific">Gillisia mitskevichiae</name>
    <dbReference type="NCBI Taxonomy" id="270921"/>
    <lineage>
        <taxon>Bacteria</taxon>
        <taxon>Pseudomonadati</taxon>
        <taxon>Bacteroidota</taxon>
        <taxon>Flavobacteriia</taxon>
        <taxon>Flavobacteriales</taxon>
        <taxon>Flavobacteriaceae</taxon>
        <taxon>Gillisia</taxon>
    </lineage>
</organism>
<dbReference type="EMBL" id="RBLG01000001">
    <property type="protein sequence ID" value="RKS56178.1"/>
    <property type="molecule type" value="Genomic_DNA"/>
</dbReference>
<sequence>MTKKQQLIIETMSSEGMAELISEKIARALQEHLEPKKNVQWFSRTQTAKMLGVDVRTLHNWNKAGILTSHSLGNRVYYQSDEVEASMRPMNSSNTRGKVS</sequence>
<dbReference type="Pfam" id="PF12728">
    <property type="entry name" value="HTH_17"/>
    <property type="match status" value="1"/>
</dbReference>
<protein>
    <recommendedName>
        <fullName evidence="1">Helix-turn-helix domain-containing protein</fullName>
    </recommendedName>
</protein>
<proteinExistence type="predicted"/>
<feature type="domain" description="Helix-turn-helix" evidence="1">
    <location>
        <begin position="41"/>
        <end position="87"/>
    </location>
</feature>
<evidence type="ECO:0000259" key="1">
    <source>
        <dbReference type="Pfam" id="PF12728"/>
    </source>
</evidence>
<evidence type="ECO:0000313" key="3">
    <source>
        <dbReference type="Proteomes" id="UP000276282"/>
    </source>
</evidence>
<gene>
    <name evidence="2" type="ORF">BC962_1158</name>
</gene>
<comment type="caution">
    <text evidence="2">The sequence shown here is derived from an EMBL/GenBank/DDBJ whole genome shotgun (WGS) entry which is preliminary data.</text>
</comment>
<reference evidence="2 3" key="1">
    <citation type="submission" date="2018-10" db="EMBL/GenBank/DDBJ databases">
        <title>Genomic Encyclopedia of Archaeal and Bacterial Type Strains, Phase II (KMG-II): from individual species to whole genera.</title>
        <authorList>
            <person name="Goeker M."/>
        </authorList>
    </citation>
    <scope>NUCLEOTIDE SEQUENCE [LARGE SCALE GENOMIC DNA]</scope>
    <source>
        <strain evidence="2 3">DSM 19839</strain>
    </source>
</reference>
<accession>A0A495Q077</accession>
<evidence type="ECO:0000313" key="2">
    <source>
        <dbReference type="EMBL" id="RKS56178.1"/>
    </source>
</evidence>
<name>A0A495Q077_9FLAO</name>
<dbReference type="Proteomes" id="UP000276282">
    <property type="component" value="Unassembled WGS sequence"/>
</dbReference>